<evidence type="ECO:0000256" key="1">
    <source>
        <dbReference type="SAM" id="MobiDB-lite"/>
    </source>
</evidence>
<proteinExistence type="predicted"/>
<feature type="compositionally biased region" description="Pro residues" evidence="1">
    <location>
        <begin position="157"/>
        <end position="169"/>
    </location>
</feature>
<gene>
    <name evidence="2" type="ordered locus">FRAAL2742</name>
</gene>
<dbReference type="Proteomes" id="UP000000657">
    <property type="component" value="Chromosome"/>
</dbReference>
<accession>Q0RM66</accession>
<evidence type="ECO:0008006" key="4">
    <source>
        <dbReference type="Google" id="ProtNLM"/>
    </source>
</evidence>
<feature type="region of interest" description="Disordered" evidence="1">
    <location>
        <begin position="156"/>
        <end position="192"/>
    </location>
</feature>
<dbReference type="STRING" id="326424.FRAAL2742"/>
<evidence type="ECO:0000313" key="2">
    <source>
        <dbReference type="EMBL" id="CAJ61386.1"/>
    </source>
</evidence>
<dbReference type="HOGENOM" id="CLU_1169287_0_0_11"/>
<name>Q0RM66_FRAAA</name>
<dbReference type="KEGG" id="fal:FRAAL2742"/>
<sequence length="237" mass="25298">MAAREVQYVRVRDVVPAIRNAKNHDLLRISGLIRRFGFVESVVRDGRTGRLVAGHGRLEALLTMEQDGQSPPEGIAVDEDSAWLLPVSVGWASRSDGDAEALGAALNRAPELGGWDHTQLASILAEIDDADPDLRALIGWDDRQLTNLLTLLDPDNWDPPAPAAPPGPHLQPAAAGRTGSAPDAGAGAGAPQDLMPRIELTVSSDVFEAWHALLSSYPGRSDTDKLIAHLRSTGHLT</sequence>
<dbReference type="AlphaFoldDB" id="Q0RM66"/>
<keyword evidence="3" id="KW-1185">Reference proteome</keyword>
<protein>
    <recommendedName>
        <fullName evidence="4">ParB/Sulfiredoxin domain-containing protein</fullName>
    </recommendedName>
</protein>
<reference evidence="2 3" key="1">
    <citation type="journal article" date="2007" name="Genome Res.">
        <title>Genome characteristics of facultatively symbiotic Frankia sp. strains reflect host range and host plant biogeography.</title>
        <authorList>
            <person name="Normand P."/>
            <person name="Lapierre P."/>
            <person name="Tisa L.S."/>
            <person name="Gogarten J.P."/>
            <person name="Alloisio N."/>
            <person name="Bagnarol E."/>
            <person name="Bassi C.A."/>
            <person name="Berry A.M."/>
            <person name="Bickhart D.M."/>
            <person name="Choisne N."/>
            <person name="Couloux A."/>
            <person name="Cournoyer B."/>
            <person name="Cruveiller S."/>
            <person name="Daubin V."/>
            <person name="Demange N."/>
            <person name="Francino M.P."/>
            <person name="Goltsman E."/>
            <person name="Huang Y."/>
            <person name="Kopp O.R."/>
            <person name="Labarre L."/>
            <person name="Lapidus A."/>
            <person name="Lavire C."/>
            <person name="Marechal J."/>
            <person name="Martinez M."/>
            <person name="Mastronunzio J.E."/>
            <person name="Mullin B.C."/>
            <person name="Niemann J."/>
            <person name="Pujic P."/>
            <person name="Rawnsley T."/>
            <person name="Rouy Z."/>
            <person name="Schenowitz C."/>
            <person name="Sellstedt A."/>
            <person name="Tavares F."/>
            <person name="Tomkins J.P."/>
            <person name="Vallenet D."/>
            <person name="Valverde C."/>
            <person name="Wall L.G."/>
            <person name="Wang Y."/>
            <person name="Medigue C."/>
            <person name="Benson D.R."/>
        </authorList>
    </citation>
    <scope>NUCLEOTIDE SEQUENCE [LARGE SCALE GENOMIC DNA]</scope>
    <source>
        <strain evidence="3">DSM 45986 / CECT 9034 / ACN14a</strain>
    </source>
</reference>
<dbReference type="eggNOG" id="COG1475">
    <property type="taxonomic scope" value="Bacteria"/>
</dbReference>
<organism evidence="2 3">
    <name type="scientific">Frankia alni (strain DSM 45986 / CECT 9034 / ACN14a)</name>
    <dbReference type="NCBI Taxonomy" id="326424"/>
    <lineage>
        <taxon>Bacteria</taxon>
        <taxon>Bacillati</taxon>
        <taxon>Actinomycetota</taxon>
        <taxon>Actinomycetes</taxon>
        <taxon>Frankiales</taxon>
        <taxon>Frankiaceae</taxon>
        <taxon>Frankia</taxon>
    </lineage>
</organism>
<evidence type="ECO:0000313" key="3">
    <source>
        <dbReference type="Proteomes" id="UP000000657"/>
    </source>
</evidence>
<dbReference type="EMBL" id="CT573213">
    <property type="protein sequence ID" value="CAJ61386.1"/>
    <property type="molecule type" value="Genomic_DNA"/>
</dbReference>